<proteinExistence type="inferred from homology"/>
<dbReference type="FunFam" id="3.30.70.100:FF:000008">
    <property type="entry name" value="Copper transport protein ATOX1"/>
    <property type="match status" value="1"/>
</dbReference>
<name>A0AAN7R676_TRANT</name>
<dbReference type="Gene3D" id="3.30.70.100">
    <property type="match status" value="1"/>
</dbReference>
<dbReference type="InterPro" id="IPR006121">
    <property type="entry name" value="HMA_dom"/>
</dbReference>
<evidence type="ECO:0000313" key="9">
    <source>
        <dbReference type="Proteomes" id="UP001346149"/>
    </source>
</evidence>
<comment type="caution">
    <text evidence="8">The sequence shown here is derived from an EMBL/GenBank/DDBJ whole genome shotgun (WGS) entry which is preliminary data.</text>
</comment>
<dbReference type="InterPro" id="IPR036163">
    <property type="entry name" value="HMA_dom_sf"/>
</dbReference>
<evidence type="ECO:0000256" key="4">
    <source>
        <dbReference type="ARBA" id="ARBA00023289"/>
    </source>
</evidence>
<gene>
    <name evidence="8" type="ORF">SAY86_011141</name>
</gene>
<evidence type="ECO:0000256" key="3">
    <source>
        <dbReference type="ARBA" id="ARBA00023288"/>
    </source>
</evidence>
<feature type="region of interest" description="Disordered" evidence="6">
    <location>
        <begin position="282"/>
        <end position="406"/>
    </location>
</feature>
<feature type="compositionally biased region" description="Gly residues" evidence="6">
    <location>
        <begin position="319"/>
        <end position="347"/>
    </location>
</feature>
<keyword evidence="1" id="KW-0488">Methylation</keyword>
<organism evidence="8 9">
    <name type="scientific">Trapa natans</name>
    <name type="common">Water chestnut</name>
    <dbReference type="NCBI Taxonomy" id="22666"/>
    <lineage>
        <taxon>Eukaryota</taxon>
        <taxon>Viridiplantae</taxon>
        <taxon>Streptophyta</taxon>
        <taxon>Embryophyta</taxon>
        <taxon>Tracheophyta</taxon>
        <taxon>Spermatophyta</taxon>
        <taxon>Magnoliopsida</taxon>
        <taxon>eudicotyledons</taxon>
        <taxon>Gunneridae</taxon>
        <taxon>Pentapetalae</taxon>
        <taxon>rosids</taxon>
        <taxon>malvids</taxon>
        <taxon>Myrtales</taxon>
        <taxon>Lythraceae</taxon>
        <taxon>Trapa</taxon>
    </lineage>
</organism>
<feature type="compositionally biased region" description="Acidic residues" evidence="6">
    <location>
        <begin position="179"/>
        <end position="196"/>
    </location>
</feature>
<dbReference type="Proteomes" id="UP001346149">
    <property type="component" value="Unassembled WGS sequence"/>
</dbReference>
<dbReference type="EMBL" id="JAXQNO010000012">
    <property type="protein sequence ID" value="KAK4787308.1"/>
    <property type="molecule type" value="Genomic_DNA"/>
</dbReference>
<dbReference type="Pfam" id="PF00403">
    <property type="entry name" value="HMA"/>
    <property type="match status" value="1"/>
</dbReference>
<feature type="region of interest" description="Disordered" evidence="6">
    <location>
        <begin position="89"/>
        <end position="130"/>
    </location>
</feature>
<keyword evidence="9" id="KW-1185">Reference proteome</keyword>
<keyword evidence="3" id="KW-0449">Lipoprotein</keyword>
<dbReference type="PANTHER" id="PTHR45868">
    <property type="entry name" value="HEAVY METAL-ASSOCIATED ISOPRENYLATED PLANT PROTEIN 33-RELATED"/>
    <property type="match status" value="1"/>
</dbReference>
<evidence type="ECO:0000256" key="2">
    <source>
        <dbReference type="ARBA" id="ARBA00022723"/>
    </source>
</evidence>
<evidence type="ECO:0000313" key="8">
    <source>
        <dbReference type="EMBL" id="KAK4787308.1"/>
    </source>
</evidence>
<evidence type="ECO:0000259" key="7">
    <source>
        <dbReference type="PROSITE" id="PS50846"/>
    </source>
</evidence>
<feature type="region of interest" description="Disordered" evidence="6">
    <location>
        <begin position="176"/>
        <end position="196"/>
    </location>
</feature>
<dbReference type="SUPFAM" id="SSF55008">
    <property type="entry name" value="HMA, heavy metal-associated domain"/>
    <property type="match status" value="1"/>
</dbReference>
<accession>A0AAN7R676</accession>
<feature type="compositionally biased region" description="Gly residues" evidence="6">
    <location>
        <begin position="360"/>
        <end position="370"/>
    </location>
</feature>
<feature type="compositionally biased region" description="Gly residues" evidence="6">
    <location>
        <begin position="282"/>
        <end position="309"/>
    </location>
</feature>
<dbReference type="AlphaFoldDB" id="A0AAN7R676"/>
<keyword evidence="4" id="KW-0636">Prenylation</keyword>
<feature type="compositionally biased region" description="Gly residues" evidence="6">
    <location>
        <begin position="381"/>
        <end position="395"/>
    </location>
</feature>
<comment type="similarity">
    <text evidence="5">Belongs to the HIPP family.</text>
</comment>
<dbReference type="PANTHER" id="PTHR45868:SF74">
    <property type="entry name" value="HEAVY METAL-ASSOCIATED ISOPRENYLATED PLANT PROTEIN 33"/>
    <property type="match status" value="1"/>
</dbReference>
<evidence type="ECO:0000256" key="6">
    <source>
        <dbReference type="SAM" id="MobiDB-lite"/>
    </source>
</evidence>
<feature type="compositionally biased region" description="Low complexity" evidence="6">
    <location>
        <begin position="104"/>
        <end position="130"/>
    </location>
</feature>
<dbReference type="CDD" id="cd00371">
    <property type="entry name" value="HMA"/>
    <property type="match status" value="1"/>
</dbReference>
<dbReference type="PROSITE" id="PS50846">
    <property type="entry name" value="HMA_2"/>
    <property type="match status" value="1"/>
</dbReference>
<feature type="domain" description="HMA" evidence="7">
    <location>
        <begin position="9"/>
        <end position="72"/>
    </location>
</feature>
<feature type="compositionally biased region" description="Low complexity" evidence="6">
    <location>
        <begin position="371"/>
        <end position="380"/>
    </location>
</feature>
<reference evidence="8 9" key="1">
    <citation type="journal article" date="2023" name="Hortic Res">
        <title>Pangenome of water caltrop reveals structural variations and asymmetric subgenome divergence after allopolyploidization.</title>
        <authorList>
            <person name="Zhang X."/>
            <person name="Chen Y."/>
            <person name="Wang L."/>
            <person name="Yuan Y."/>
            <person name="Fang M."/>
            <person name="Shi L."/>
            <person name="Lu R."/>
            <person name="Comes H.P."/>
            <person name="Ma Y."/>
            <person name="Chen Y."/>
            <person name="Huang G."/>
            <person name="Zhou Y."/>
            <person name="Zheng Z."/>
            <person name="Qiu Y."/>
        </authorList>
    </citation>
    <scope>NUCLEOTIDE SEQUENCE [LARGE SCALE GENOMIC DNA]</scope>
    <source>
        <strain evidence="8">F231</strain>
    </source>
</reference>
<protein>
    <recommendedName>
        <fullName evidence="7">HMA domain-containing protein</fullName>
    </recommendedName>
</protein>
<sequence>MNKEEILKIQTCVLKVNIHCDGCKQEVKKILQKIDGVFTTKIDSELGKVTVSGTVDPSLLIKKLAKSGKHAQIWGSQQQKPNLNNQLKNLQIDPKNNSKGGQKGHNINHNNNHPPPKGGAQQQQQQLPFTQQQLQQMKGFQDLKLPPQFKDLKTMPGGFKDHPMPNLNQQKAVKFNLPPEDDEPMSDDEYDDDFDDDDYDSDCDDDDFEDEMGYFHSRSNKGTMKSVMGANLGMGGGPNAPNGMLNALMNNGNYPQLIKGGSGGNNGKGGGGGALPVYNGGANGGKKGNNQNQGGGGGKSGGKHGGGGMAAPAPNGKNGQSGVGSGGGCGQAGSKKSGGGGLGGINAGGIHPSLDKSFQGHGGNGGGIPMGGMPPMQGLQAPGGGGQGYFQGGPGPAGPAPAGTTPNLQQQQYMAAMMNQRAAAMAAGGGAGGGSGSVDPRFQPMMYARPPPAVNYMPPYPYPHPYPHPYSYQYPSHPDPYTPIFSDENTSSCTVM</sequence>
<dbReference type="GO" id="GO:0046872">
    <property type="term" value="F:metal ion binding"/>
    <property type="evidence" value="ECO:0007669"/>
    <property type="project" value="UniProtKB-KW"/>
</dbReference>
<evidence type="ECO:0000256" key="5">
    <source>
        <dbReference type="ARBA" id="ARBA00024045"/>
    </source>
</evidence>
<evidence type="ECO:0000256" key="1">
    <source>
        <dbReference type="ARBA" id="ARBA00022481"/>
    </source>
</evidence>
<keyword evidence="2" id="KW-0479">Metal-binding</keyword>